<dbReference type="InterPro" id="IPR027417">
    <property type="entry name" value="P-loop_NTPase"/>
</dbReference>
<evidence type="ECO:0000313" key="4">
    <source>
        <dbReference type="EMBL" id="MFB2896123.1"/>
    </source>
</evidence>
<feature type="domain" description="vWA-MoxR associated protein N-terminal HTH" evidence="3">
    <location>
        <begin position="27"/>
        <end position="110"/>
    </location>
</feature>
<dbReference type="Pfam" id="PF13424">
    <property type="entry name" value="TPR_12"/>
    <property type="match status" value="1"/>
</dbReference>
<feature type="repeat" description="TPR" evidence="1">
    <location>
        <begin position="705"/>
        <end position="738"/>
    </location>
</feature>
<proteinExistence type="predicted"/>
<feature type="region of interest" description="Disordered" evidence="2">
    <location>
        <begin position="107"/>
        <end position="137"/>
    </location>
</feature>
<dbReference type="Gene3D" id="1.25.40.10">
    <property type="entry name" value="Tetratricopeptide repeat domain"/>
    <property type="match status" value="2"/>
</dbReference>
<dbReference type="Pfam" id="PF26355">
    <property type="entry name" value="HTH_VMAP-M9"/>
    <property type="match status" value="1"/>
</dbReference>
<feature type="compositionally biased region" description="Basic and acidic residues" evidence="2">
    <location>
        <begin position="108"/>
        <end position="120"/>
    </location>
</feature>
<feature type="repeat" description="TPR" evidence="1">
    <location>
        <begin position="785"/>
        <end position="818"/>
    </location>
</feature>
<reference evidence="4 5" key="1">
    <citation type="submission" date="2024-09" db="EMBL/GenBank/DDBJ databases">
        <title>Floridaenema gen nov. (Aerosakkonemataceae, Aerosakkonematales ord. nov., Cyanobacteria) from benthic tropical and subtropical fresh waters, with the description of four new species.</title>
        <authorList>
            <person name="Moretto J.A."/>
            <person name="Berthold D.E."/>
            <person name="Lefler F.W."/>
            <person name="Huang I.-S."/>
            <person name="Laughinghouse H. IV."/>
        </authorList>
    </citation>
    <scope>NUCLEOTIDE SEQUENCE [LARGE SCALE GENOMIC DNA]</scope>
    <source>
        <strain evidence="4 5">BLCC-F50</strain>
    </source>
</reference>
<dbReference type="InterPro" id="IPR011990">
    <property type="entry name" value="TPR-like_helical_dom_sf"/>
</dbReference>
<keyword evidence="1" id="KW-0802">TPR repeat</keyword>
<dbReference type="EMBL" id="JBHFNR010000182">
    <property type="protein sequence ID" value="MFB2896123.1"/>
    <property type="molecule type" value="Genomic_DNA"/>
</dbReference>
<name>A0ABV4XWN0_9CYAN</name>
<organism evidence="4 5">
    <name type="scientific">Floridaenema flaviceps BLCC-F50</name>
    <dbReference type="NCBI Taxonomy" id="3153642"/>
    <lineage>
        <taxon>Bacteria</taxon>
        <taxon>Bacillati</taxon>
        <taxon>Cyanobacteriota</taxon>
        <taxon>Cyanophyceae</taxon>
        <taxon>Oscillatoriophycideae</taxon>
        <taxon>Aerosakkonematales</taxon>
        <taxon>Aerosakkonemataceae</taxon>
        <taxon>Floridanema</taxon>
        <taxon>Floridanema flaviceps</taxon>
    </lineage>
</organism>
<dbReference type="InterPro" id="IPR019734">
    <property type="entry name" value="TPR_rpt"/>
</dbReference>
<gene>
    <name evidence="4" type="ORF">ACE1CI_24695</name>
</gene>
<dbReference type="PANTHER" id="PTHR10098">
    <property type="entry name" value="RAPSYN-RELATED"/>
    <property type="match status" value="1"/>
</dbReference>
<evidence type="ECO:0000313" key="5">
    <source>
        <dbReference type="Proteomes" id="UP001576784"/>
    </source>
</evidence>
<dbReference type="PROSITE" id="PS50005">
    <property type="entry name" value="TPR"/>
    <property type="match status" value="2"/>
</dbReference>
<evidence type="ECO:0000256" key="1">
    <source>
        <dbReference type="PROSITE-ProRule" id="PRU00339"/>
    </source>
</evidence>
<keyword evidence="5" id="KW-1185">Reference proteome</keyword>
<dbReference type="SUPFAM" id="SSF48452">
    <property type="entry name" value="TPR-like"/>
    <property type="match status" value="2"/>
</dbReference>
<evidence type="ECO:0000256" key="2">
    <source>
        <dbReference type="SAM" id="MobiDB-lite"/>
    </source>
</evidence>
<dbReference type="SMART" id="SM00028">
    <property type="entry name" value="TPR"/>
    <property type="match status" value="4"/>
</dbReference>
<dbReference type="PANTHER" id="PTHR10098:SF108">
    <property type="entry name" value="TETRATRICOPEPTIDE REPEAT PROTEIN 28"/>
    <property type="match status" value="1"/>
</dbReference>
<dbReference type="Pfam" id="PF13181">
    <property type="entry name" value="TPR_8"/>
    <property type="match status" value="1"/>
</dbReference>
<protein>
    <submittedName>
        <fullName evidence="4">Tetratricopeptide repeat protein</fullName>
    </submittedName>
</protein>
<dbReference type="Proteomes" id="UP001576784">
    <property type="component" value="Unassembled WGS sequence"/>
</dbReference>
<sequence>MVVGKSQEKSGYTMDEPVEINHKLALMDVEAALKIIDRAVLAKNNRRLKDVERLVFKGAWLRQSYAEIAKESGYTLTYIRQDIGSKLWKLLSEVLAEPVSKINLQAAVERESERQGRSKPETPPLYDEPVDPEPKPTPVHNPNFMGRNREIADINAFVQQGAKIILVYGKGGVGKSLLSWEYFTTQNFDPILEVWMAKEAEIITTNAKSIVEEWLRRHFQEEPREDFGVTLELLRQKLRDPNRRVGVLIDNLEPALDKHGRLIPAHRDYVELFRVLADPAGNCVTLITSRERLGESAVTFQDYRLEGLKLSVWKQFFINRGIEVHSDVLSAMHQAYGGNAKAMHILSGVIQTDWSGDMESYWQANQKNLLIESDLQDLVVSQFKRLQEVDLDAYKLLCRLGCFRYQDVRALHRDVMMCLLWDVPESQRIRVVKSLRDRSLVEFLKGEYWLHPVIRAEARTRLKASEDWKTVNIKAAEFWTQSVETLDTTEDAIKALEAYYHYVDIAEFDLACEVLLKERKYKLNYQGEPEALTTSFGRLGLVQHILSVVLAITDKLDNDYYLTMLPGHIGGFYHHQGDIRTAIEYYQKCIMMAKKYSDSLDKDNFDPKIKHELEKYNIGILFTTSSCKEALWEVEAAIQSYEEVIALTENTNWHIYAIISQFSIGLLYSYSESEAEQQKALELLEKSYQAYLKLPERMLGSWSHVQSFFAMGIINTNLGRNEQALTMFNRALSYAEGSKYKRAQGQIITGLAMVSRNQGNYEEALERHTRAIDILQTITAKKDLADAYYELARTYQKIGEIEKSNSNFQTAIQIYEQMGAPKQVQKIKKQWKI</sequence>
<evidence type="ECO:0000259" key="3">
    <source>
        <dbReference type="Pfam" id="PF26355"/>
    </source>
</evidence>
<comment type="caution">
    <text evidence="4">The sequence shown here is derived from an EMBL/GenBank/DDBJ whole genome shotgun (WGS) entry which is preliminary data.</text>
</comment>
<dbReference type="Gene3D" id="3.40.50.300">
    <property type="entry name" value="P-loop containing nucleotide triphosphate hydrolases"/>
    <property type="match status" value="1"/>
</dbReference>
<dbReference type="RefSeq" id="WP_413265749.1">
    <property type="nucleotide sequence ID" value="NZ_JBHFNR010000182.1"/>
</dbReference>
<dbReference type="SUPFAM" id="SSF52540">
    <property type="entry name" value="P-loop containing nucleoside triphosphate hydrolases"/>
    <property type="match status" value="1"/>
</dbReference>
<dbReference type="InterPro" id="IPR058651">
    <property type="entry name" value="HTH_VMAP-M9"/>
</dbReference>
<accession>A0ABV4XWN0</accession>